<organism evidence="5 6">
    <name type="scientific">Acidisoma silvae</name>
    <dbReference type="NCBI Taxonomy" id="2802396"/>
    <lineage>
        <taxon>Bacteria</taxon>
        <taxon>Pseudomonadati</taxon>
        <taxon>Pseudomonadota</taxon>
        <taxon>Alphaproteobacteria</taxon>
        <taxon>Acetobacterales</taxon>
        <taxon>Acidocellaceae</taxon>
        <taxon>Acidisoma</taxon>
    </lineage>
</organism>
<dbReference type="SFLD" id="SFLDS00003">
    <property type="entry name" value="Haloacid_Dehalogenase"/>
    <property type="match status" value="1"/>
</dbReference>
<name>A0A964DYU1_9PROT</name>
<dbReference type="InterPro" id="IPR051600">
    <property type="entry name" value="Beta-PGM-like"/>
</dbReference>
<dbReference type="RefSeq" id="WP_227321038.1">
    <property type="nucleotide sequence ID" value="NZ_JAESVB010000003.1"/>
</dbReference>
<keyword evidence="6" id="KW-1185">Reference proteome</keyword>
<evidence type="ECO:0000256" key="3">
    <source>
        <dbReference type="ARBA" id="ARBA00022723"/>
    </source>
</evidence>
<dbReference type="InterPro" id="IPR006439">
    <property type="entry name" value="HAD-SF_hydro_IA"/>
</dbReference>
<dbReference type="PANTHER" id="PTHR46193">
    <property type="entry name" value="6-PHOSPHOGLUCONATE PHOSPHATASE"/>
    <property type="match status" value="1"/>
</dbReference>
<dbReference type="Proteomes" id="UP000708298">
    <property type="component" value="Unassembled WGS sequence"/>
</dbReference>
<dbReference type="AlphaFoldDB" id="A0A964DYU1"/>
<dbReference type="Gene3D" id="1.10.150.240">
    <property type="entry name" value="Putative phosphatase, domain 2"/>
    <property type="match status" value="1"/>
</dbReference>
<comment type="caution">
    <text evidence="5">The sequence shown here is derived from an EMBL/GenBank/DDBJ whole genome shotgun (WGS) entry which is preliminary data.</text>
</comment>
<evidence type="ECO:0000256" key="2">
    <source>
        <dbReference type="ARBA" id="ARBA00006171"/>
    </source>
</evidence>
<dbReference type="SUPFAM" id="SSF56784">
    <property type="entry name" value="HAD-like"/>
    <property type="match status" value="1"/>
</dbReference>
<keyword evidence="3" id="KW-0479">Metal-binding</keyword>
<evidence type="ECO:0000313" key="6">
    <source>
        <dbReference type="Proteomes" id="UP000708298"/>
    </source>
</evidence>
<evidence type="ECO:0000313" key="5">
    <source>
        <dbReference type="EMBL" id="MCB8875384.1"/>
    </source>
</evidence>
<comment type="cofactor">
    <cofactor evidence="1">
        <name>Mg(2+)</name>
        <dbReference type="ChEBI" id="CHEBI:18420"/>
    </cofactor>
</comment>
<accession>A0A964DYU1</accession>
<keyword evidence="4" id="KW-0460">Magnesium</keyword>
<dbReference type="InterPro" id="IPR036412">
    <property type="entry name" value="HAD-like_sf"/>
</dbReference>
<dbReference type="Gene3D" id="3.40.50.1000">
    <property type="entry name" value="HAD superfamily/HAD-like"/>
    <property type="match status" value="1"/>
</dbReference>
<sequence>MLTASEVLARRDQPIDLVIFDCDGVLIDSEGLAAVVLSRQLNDLGWMITAEDCMHTFMGTSLKDIIRRTEAVIGRPVPADFGATFSAAMVKALGDEVGAIPGAAEALEQLTEAGMKWRVASNSSHAEMAVKFGRTGMAHLVGDRQHSAEDMIRIGLNGKPDPHLFLAAAEAGGVPPERCVVIEDSVPGSRAARLAGMTCLGFSPHAPGQELVVEGAGIFKDMAQLPALLGLAKVSV</sequence>
<evidence type="ECO:0000256" key="4">
    <source>
        <dbReference type="ARBA" id="ARBA00022842"/>
    </source>
</evidence>
<keyword evidence="5" id="KW-0378">Hydrolase</keyword>
<dbReference type="InterPro" id="IPR023214">
    <property type="entry name" value="HAD_sf"/>
</dbReference>
<dbReference type="GO" id="GO:0016787">
    <property type="term" value="F:hydrolase activity"/>
    <property type="evidence" value="ECO:0007669"/>
    <property type="project" value="UniProtKB-KW"/>
</dbReference>
<protein>
    <submittedName>
        <fullName evidence="5">HAD-IA family hydrolase</fullName>
    </submittedName>
</protein>
<dbReference type="InterPro" id="IPR023198">
    <property type="entry name" value="PGP-like_dom2"/>
</dbReference>
<dbReference type="SFLD" id="SFLDG01129">
    <property type="entry name" value="C1.5:_HAD__Beta-PGM__Phosphata"/>
    <property type="match status" value="1"/>
</dbReference>
<gene>
    <name evidence="5" type="ORF">ASILVAE211_09350</name>
</gene>
<dbReference type="PANTHER" id="PTHR46193:SF10">
    <property type="entry name" value="6-PHOSPHOGLUCONATE PHOSPHATASE"/>
    <property type="match status" value="1"/>
</dbReference>
<reference evidence="5" key="1">
    <citation type="journal article" date="2021" name="Microorganisms">
        <title>Acidisoma silvae sp. nov. and Acidisomacellulosilytica sp. nov., Two Acidophilic Bacteria Isolated from Decaying Wood, Hydrolyzing Cellulose and Producing Poly-3-hydroxybutyrate.</title>
        <authorList>
            <person name="Mieszkin S."/>
            <person name="Pouder E."/>
            <person name="Uroz S."/>
            <person name="Simon-Colin C."/>
            <person name="Alain K."/>
        </authorList>
    </citation>
    <scope>NUCLEOTIDE SEQUENCE</scope>
    <source>
        <strain evidence="5">HW T2.11</strain>
    </source>
</reference>
<proteinExistence type="inferred from homology"/>
<reference evidence="5" key="2">
    <citation type="submission" date="2021-01" db="EMBL/GenBank/DDBJ databases">
        <authorList>
            <person name="Mieszkin S."/>
            <person name="Pouder E."/>
            <person name="Alain K."/>
        </authorList>
    </citation>
    <scope>NUCLEOTIDE SEQUENCE</scope>
    <source>
        <strain evidence="5">HW T2.11</strain>
    </source>
</reference>
<dbReference type="EMBL" id="JAESVB010000003">
    <property type="protein sequence ID" value="MCB8875384.1"/>
    <property type="molecule type" value="Genomic_DNA"/>
</dbReference>
<dbReference type="Pfam" id="PF00702">
    <property type="entry name" value="Hydrolase"/>
    <property type="match status" value="1"/>
</dbReference>
<dbReference type="GO" id="GO:0046872">
    <property type="term" value="F:metal ion binding"/>
    <property type="evidence" value="ECO:0007669"/>
    <property type="project" value="UniProtKB-KW"/>
</dbReference>
<comment type="similarity">
    <text evidence="2">Belongs to the HAD-like hydrolase superfamily. CbbY/CbbZ/Gph/YieH family.</text>
</comment>
<dbReference type="NCBIfam" id="TIGR01509">
    <property type="entry name" value="HAD-SF-IA-v3"/>
    <property type="match status" value="1"/>
</dbReference>
<evidence type="ECO:0000256" key="1">
    <source>
        <dbReference type="ARBA" id="ARBA00001946"/>
    </source>
</evidence>